<keyword evidence="9" id="KW-0175">Coiled coil</keyword>
<gene>
    <name evidence="16" type="ORF">CAL24_17895</name>
</gene>
<dbReference type="GO" id="GO:0008984">
    <property type="term" value="F:protein-glutamate methylesterase activity"/>
    <property type="evidence" value="ECO:0007669"/>
    <property type="project" value="InterPro"/>
</dbReference>
<evidence type="ECO:0000256" key="8">
    <source>
        <dbReference type="PROSITE-ProRule" id="PRU00169"/>
    </source>
</evidence>
<dbReference type="CDD" id="cd00130">
    <property type="entry name" value="PAS"/>
    <property type="match status" value="2"/>
</dbReference>
<dbReference type="PROSITE" id="PS50122">
    <property type="entry name" value="CHEB"/>
    <property type="match status" value="1"/>
</dbReference>
<dbReference type="Gene3D" id="3.30.565.10">
    <property type="entry name" value="Histidine kinase-like ATPase, C-terminal domain"/>
    <property type="match status" value="1"/>
</dbReference>
<dbReference type="Pfam" id="PF13596">
    <property type="entry name" value="PAS_10"/>
    <property type="match status" value="1"/>
</dbReference>
<dbReference type="GO" id="GO:0006935">
    <property type="term" value="P:chemotaxis"/>
    <property type="evidence" value="ECO:0007669"/>
    <property type="project" value="UniProtKB-UniRule"/>
</dbReference>
<feature type="domain" description="PAS" evidence="12">
    <location>
        <begin position="537"/>
        <end position="606"/>
    </location>
</feature>
<dbReference type="GO" id="GO:0005737">
    <property type="term" value="C:cytoplasm"/>
    <property type="evidence" value="ECO:0007669"/>
    <property type="project" value="InterPro"/>
</dbReference>
<evidence type="ECO:0000313" key="17">
    <source>
        <dbReference type="Proteomes" id="UP000215633"/>
    </source>
</evidence>
<dbReference type="InterPro" id="IPR022642">
    <property type="entry name" value="CheR_C"/>
</dbReference>
<feature type="active site" evidence="7">
    <location>
        <position position="56"/>
    </location>
</feature>
<evidence type="ECO:0000256" key="3">
    <source>
        <dbReference type="ARBA" id="ARBA00022500"/>
    </source>
</evidence>
<dbReference type="SMART" id="SM00138">
    <property type="entry name" value="MeTrc"/>
    <property type="match status" value="1"/>
</dbReference>
<dbReference type="InterPro" id="IPR000673">
    <property type="entry name" value="Sig_transdc_resp-reg_Me-estase"/>
</dbReference>
<evidence type="ECO:0000256" key="2">
    <source>
        <dbReference type="ARBA" id="ARBA00001541"/>
    </source>
</evidence>
<feature type="domain" description="CheR-type methyltransferase" evidence="15">
    <location>
        <begin position="243"/>
        <end position="479"/>
    </location>
</feature>
<dbReference type="SUPFAM" id="SSF52738">
    <property type="entry name" value="Methylesterase CheB, C-terminal domain"/>
    <property type="match status" value="1"/>
</dbReference>
<comment type="catalytic activity">
    <reaction evidence="2">
        <text>L-glutamyl-[protein] + S-adenosyl-L-methionine = [protein]-L-glutamate 5-O-methyl ester + S-adenosyl-L-homocysteine</text>
        <dbReference type="Rhea" id="RHEA:24452"/>
        <dbReference type="Rhea" id="RHEA-COMP:10208"/>
        <dbReference type="Rhea" id="RHEA-COMP:10311"/>
        <dbReference type="ChEBI" id="CHEBI:29973"/>
        <dbReference type="ChEBI" id="CHEBI:57856"/>
        <dbReference type="ChEBI" id="CHEBI:59789"/>
        <dbReference type="ChEBI" id="CHEBI:82795"/>
        <dbReference type="EC" id="2.1.1.80"/>
    </reaction>
</comment>
<dbReference type="CDD" id="cd00082">
    <property type="entry name" value="HisKA"/>
    <property type="match status" value="1"/>
</dbReference>
<dbReference type="RefSeq" id="WP_094807444.1">
    <property type="nucleotide sequence ID" value="NZ_NEVT01000007.1"/>
</dbReference>
<dbReference type="SUPFAM" id="SSF47757">
    <property type="entry name" value="Chemotaxis receptor methyltransferase CheR, N-terminal domain"/>
    <property type="match status" value="1"/>
</dbReference>
<evidence type="ECO:0000256" key="4">
    <source>
        <dbReference type="ARBA" id="ARBA00022603"/>
    </source>
</evidence>
<dbReference type="Pfam" id="PF01739">
    <property type="entry name" value="CheR"/>
    <property type="match status" value="1"/>
</dbReference>
<dbReference type="InterPro" id="IPR035909">
    <property type="entry name" value="CheB_C"/>
</dbReference>
<dbReference type="InterPro" id="IPR036890">
    <property type="entry name" value="HATPase_C_sf"/>
</dbReference>
<feature type="domain" description="PAS" evidence="12">
    <location>
        <begin position="870"/>
        <end position="943"/>
    </location>
</feature>
<dbReference type="GO" id="GO:0008983">
    <property type="term" value="F:protein-glutamate O-methyltransferase activity"/>
    <property type="evidence" value="ECO:0007669"/>
    <property type="project" value="UniProtKB-EC"/>
</dbReference>
<dbReference type="PROSITE" id="PS50109">
    <property type="entry name" value="HIS_KIN"/>
    <property type="match status" value="1"/>
</dbReference>
<dbReference type="SMART" id="SM00388">
    <property type="entry name" value="HisKA"/>
    <property type="match status" value="1"/>
</dbReference>
<accession>A0A261VI27</accession>
<evidence type="ECO:0000259" key="10">
    <source>
        <dbReference type="PROSITE" id="PS50109"/>
    </source>
</evidence>
<dbReference type="InterPro" id="IPR035965">
    <property type="entry name" value="PAS-like_dom_sf"/>
</dbReference>
<comment type="caution">
    <text evidence="16">The sequence shown here is derived from an EMBL/GenBank/DDBJ whole genome shotgun (WGS) entry which is preliminary data.</text>
</comment>
<dbReference type="InterPro" id="IPR003594">
    <property type="entry name" value="HATPase_dom"/>
</dbReference>
<dbReference type="InterPro" id="IPR029063">
    <property type="entry name" value="SAM-dependent_MTases_sf"/>
</dbReference>
<dbReference type="InterPro" id="IPR005467">
    <property type="entry name" value="His_kinase_dom"/>
</dbReference>
<dbReference type="SUPFAM" id="SSF55874">
    <property type="entry name" value="ATPase domain of HSP90 chaperone/DNA topoisomerase II/histidine kinase"/>
    <property type="match status" value="1"/>
</dbReference>
<dbReference type="SUPFAM" id="SSF55785">
    <property type="entry name" value="PYP-like sensor domain (PAS domain)"/>
    <property type="match status" value="3"/>
</dbReference>
<dbReference type="InterPro" id="IPR036804">
    <property type="entry name" value="CheR_N_sf"/>
</dbReference>
<feature type="domain" description="PAC" evidence="13">
    <location>
        <begin position="819"/>
        <end position="869"/>
    </location>
</feature>
<dbReference type="Pfam" id="PF02518">
    <property type="entry name" value="HATPase_c"/>
    <property type="match status" value="1"/>
</dbReference>
<dbReference type="Gene3D" id="3.40.50.2300">
    <property type="match status" value="1"/>
</dbReference>
<dbReference type="InterPro" id="IPR011006">
    <property type="entry name" value="CheY-like_superfamily"/>
</dbReference>
<dbReference type="InterPro" id="IPR000014">
    <property type="entry name" value="PAS"/>
</dbReference>
<dbReference type="Pfam" id="PF00072">
    <property type="entry name" value="Response_reg"/>
    <property type="match status" value="1"/>
</dbReference>
<evidence type="ECO:0000256" key="6">
    <source>
        <dbReference type="ARBA" id="ARBA00022691"/>
    </source>
</evidence>
<feature type="domain" description="CheB-type methylesterase" evidence="14">
    <location>
        <begin position="20"/>
        <end position="206"/>
    </location>
</feature>
<organism evidence="16 17">
    <name type="scientific">Bordetella genomosp. 2</name>
    <dbReference type="NCBI Taxonomy" id="1983456"/>
    <lineage>
        <taxon>Bacteria</taxon>
        <taxon>Pseudomonadati</taxon>
        <taxon>Pseudomonadota</taxon>
        <taxon>Betaproteobacteria</taxon>
        <taxon>Burkholderiales</taxon>
        <taxon>Alcaligenaceae</taxon>
        <taxon>Bordetella</taxon>
    </lineage>
</organism>
<dbReference type="PRINTS" id="PR00996">
    <property type="entry name" value="CHERMTFRASE"/>
</dbReference>
<dbReference type="InterPro" id="IPR001789">
    <property type="entry name" value="Sig_transdc_resp-reg_receiver"/>
</dbReference>
<proteinExistence type="predicted"/>
<dbReference type="Gene3D" id="3.40.50.150">
    <property type="entry name" value="Vaccinia Virus protein VP39"/>
    <property type="match status" value="1"/>
</dbReference>
<dbReference type="InterPro" id="IPR000780">
    <property type="entry name" value="CheR_MeTrfase"/>
</dbReference>
<evidence type="ECO:0000256" key="9">
    <source>
        <dbReference type="SAM" id="Coils"/>
    </source>
</evidence>
<feature type="modified residue" description="4-aspartylphosphate" evidence="8">
    <location>
        <position position="1305"/>
    </location>
</feature>
<dbReference type="Gene3D" id="3.40.50.180">
    <property type="entry name" value="Methylesterase CheB, C-terminal domain"/>
    <property type="match status" value="1"/>
</dbReference>
<keyword evidence="8" id="KW-0597">Phosphoprotein</keyword>
<feature type="active site" evidence="7">
    <location>
        <position position="148"/>
    </location>
</feature>
<dbReference type="Proteomes" id="UP000215633">
    <property type="component" value="Unassembled WGS sequence"/>
</dbReference>
<dbReference type="InterPro" id="IPR036097">
    <property type="entry name" value="HisK_dim/P_sf"/>
</dbReference>
<feature type="domain" description="Histidine kinase" evidence="10">
    <location>
        <begin position="1013"/>
        <end position="1235"/>
    </location>
</feature>
<dbReference type="GO" id="GO:0000156">
    <property type="term" value="F:phosphorelay response regulator activity"/>
    <property type="evidence" value="ECO:0007669"/>
    <property type="project" value="InterPro"/>
</dbReference>
<dbReference type="InterPro" id="IPR050903">
    <property type="entry name" value="Bact_Chemotaxis_MeTrfase"/>
</dbReference>
<keyword evidence="6" id="KW-0949">S-adenosyl-L-methionine</keyword>
<dbReference type="Pfam" id="PF03705">
    <property type="entry name" value="CheR_N"/>
    <property type="match status" value="1"/>
</dbReference>
<name>A0A261VI27_9BORD</name>
<dbReference type="InterPro" id="IPR003661">
    <property type="entry name" value="HisK_dim/P_dom"/>
</dbReference>
<evidence type="ECO:0000256" key="5">
    <source>
        <dbReference type="ARBA" id="ARBA00022679"/>
    </source>
</evidence>
<dbReference type="Gene3D" id="1.10.155.10">
    <property type="entry name" value="Chemotaxis receptor methyltransferase CheR, N-terminal domain"/>
    <property type="match status" value="1"/>
</dbReference>
<keyword evidence="7" id="KW-0378">Hydrolase</keyword>
<comment type="catalytic activity">
    <reaction evidence="1">
        <text>ATP + protein L-histidine = ADP + protein N-phospho-L-histidine.</text>
        <dbReference type="EC" id="2.7.13.3"/>
    </reaction>
</comment>
<dbReference type="PANTHER" id="PTHR24422">
    <property type="entry name" value="CHEMOTAXIS PROTEIN METHYLTRANSFERASE"/>
    <property type="match status" value="1"/>
</dbReference>
<dbReference type="SMART" id="SM00448">
    <property type="entry name" value="REC"/>
    <property type="match status" value="1"/>
</dbReference>
<protein>
    <submittedName>
        <fullName evidence="16">Chemotaxis protein</fullName>
    </submittedName>
</protein>
<evidence type="ECO:0000313" key="16">
    <source>
        <dbReference type="EMBL" id="OZI73719.1"/>
    </source>
</evidence>
<dbReference type="SUPFAM" id="SSF47384">
    <property type="entry name" value="Homodimeric domain of signal transducing histidine kinase"/>
    <property type="match status" value="1"/>
</dbReference>
<reference evidence="17" key="1">
    <citation type="submission" date="2017-05" db="EMBL/GenBank/DDBJ databases">
        <title>Complete and WGS of Bordetella genogroups.</title>
        <authorList>
            <person name="Spilker T."/>
            <person name="Lipuma J."/>
        </authorList>
    </citation>
    <scope>NUCLEOTIDE SEQUENCE [LARGE SCALE GENOMIC DNA]</scope>
    <source>
        <strain evidence="17">AU8256</strain>
    </source>
</reference>
<evidence type="ECO:0000259" key="13">
    <source>
        <dbReference type="PROSITE" id="PS50113"/>
    </source>
</evidence>
<dbReference type="Pfam" id="PF01339">
    <property type="entry name" value="CheB_methylest"/>
    <property type="match status" value="1"/>
</dbReference>
<keyword evidence="3 7" id="KW-0145">Chemotaxis</keyword>
<dbReference type="Gene3D" id="3.30.450.20">
    <property type="entry name" value="PAS domain"/>
    <property type="match status" value="2"/>
</dbReference>
<dbReference type="GO" id="GO:0000155">
    <property type="term" value="F:phosphorelay sensor kinase activity"/>
    <property type="evidence" value="ECO:0007669"/>
    <property type="project" value="InterPro"/>
</dbReference>
<keyword evidence="4" id="KW-0489">Methyltransferase</keyword>
<evidence type="ECO:0000259" key="12">
    <source>
        <dbReference type="PROSITE" id="PS50112"/>
    </source>
</evidence>
<evidence type="ECO:0000259" key="11">
    <source>
        <dbReference type="PROSITE" id="PS50110"/>
    </source>
</evidence>
<dbReference type="Gene3D" id="1.10.287.130">
    <property type="match status" value="1"/>
</dbReference>
<dbReference type="PROSITE" id="PS50112">
    <property type="entry name" value="PAS"/>
    <property type="match status" value="2"/>
</dbReference>
<dbReference type="SUPFAM" id="SSF53335">
    <property type="entry name" value="S-adenosyl-L-methionine-dependent methyltransferases"/>
    <property type="match status" value="1"/>
</dbReference>
<evidence type="ECO:0000259" key="15">
    <source>
        <dbReference type="PROSITE" id="PS50123"/>
    </source>
</evidence>
<keyword evidence="5" id="KW-0808">Transferase</keyword>
<evidence type="ECO:0000256" key="7">
    <source>
        <dbReference type="PROSITE-ProRule" id="PRU00050"/>
    </source>
</evidence>
<dbReference type="SUPFAM" id="SSF52172">
    <property type="entry name" value="CheY-like"/>
    <property type="match status" value="1"/>
</dbReference>
<dbReference type="SMART" id="SM00387">
    <property type="entry name" value="HATPase_c"/>
    <property type="match status" value="1"/>
</dbReference>
<dbReference type="InterPro" id="IPR022641">
    <property type="entry name" value="CheR_N"/>
</dbReference>
<dbReference type="GO" id="GO:0032259">
    <property type="term" value="P:methylation"/>
    <property type="evidence" value="ECO:0007669"/>
    <property type="project" value="UniProtKB-KW"/>
</dbReference>
<dbReference type="EMBL" id="NEVT01000007">
    <property type="protein sequence ID" value="OZI73719.1"/>
    <property type="molecule type" value="Genomic_DNA"/>
</dbReference>
<evidence type="ECO:0000256" key="1">
    <source>
        <dbReference type="ARBA" id="ARBA00000085"/>
    </source>
</evidence>
<dbReference type="NCBIfam" id="TIGR00229">
    <property type="entry name" value="sensory_box"/>
    <property type="match status" value="1"/>
</dbReference>
<dbReference type="PROSITE" id="PS50113">
    <property type="entry name" value="PAC"/>
    <property type="match status" value="1"/>
</dbReference>
<feature type="domain" description="Response regulatory" evidence="11">
    <location>
        <begin position="1256"/>
        <end position="1370"/>
    </location>
</feature>
<dbReference type="SMART" id="SM00091">
    <property type="entry name" value="PAS"/>
    <property type="match status" value="3"/>
</dbReference>
<dbReference type="Pfam" id="PF13426">
    <property type="entry name" value="PAS_9"/>
    <property type="match status" value="1"/>
</dbReference>
<keyword evidence="17" id="KW-1185">Reference proteome</keyword>
<evidence type="ECO:0000259" key="14">
    <source>
        <dbReference type="PROSITE" id="PS50122"/>
    </source>
</evidence>
<dbReference type="Pfam" id="PF00512">
    <property type="entry name" value="HisKA"/>
    <property type="match status" value="1"/>
</dbReference>
<sequence>MPDTPSKPVNQKSLLRSDLPFPVVGIGASAGGIEALKTFFKHMPAEPGMAFVVVLHLSPHHESMLDRILQSTTSMPVLAVTRSVPVQCNHVYVIPPGVSLSMNDGYLRLTRAARPHGQHIAIDVFFRTLADVHQARAVGIVLTGGGADGSIGIARIKEQGGVTFAQQPEDAAHDTMPRSAIATGMVDIVLPVAEIPARLLEFAANQARIHIPAPIDQEVHPRADAPADETPADRNALHDILGLLRARTGHDFRHYKRATVLRRIERRMQVTGVPDMTAYAAMLRETADETPKLLSDMLIGVTQFFRDRDAFQALEHLVVPALFNRGSRGERAATVRAWVAGCSTGEEAYSLAMLLSDEAERLAAPTKIQVFATDIDAHALAAGRTGLYPQAIETDVAAARLHTYFTKEDASYRVKKEIREKVLFAPHNILHDPPFSKLDLVTCRNLLIYLDREVQADVLRMFHFALNPGGYLFLGSSESADACENLFKVVDKRNCLYQARDAASLPRAIRMHATAPFDKIPPAPVDAAVGRHGKPSFAELHRRALEQYAPPSVVVDLEGNIVHMSERAGRYLRYVGGEPSRSLASLVHPELRMELRTALFQALHSRKSIEARRVALSMGERRVYVNIVVRPFSDAETGGDFVLVIFDEVEDVLDETSAVRGPHPEQSVLTQIEAELRQTKEQLQLTMEQSETSTEELKASNEELQAINEELRSATEELETGKEELQSVNEELITVNAELKSKVEETAKINDDLQNLIASTDIAAVFVDRSMRIKWFTPRAADIFSVITSDAGRSLLDITHRLDYADLARDAAGVFESLRPIEREVCSIDGRWYLARLLPYRSSEHRIDGAVLTFIDITDRRKAEERMRLGEAHMKLVAESAKDFAIMTIGPDGTIVTWSYGAELMFGYTEAEAIGQSIAIIFTQEDIEAGAPAQEMERARHNGYAPDERWHRRKDGTRIFCTGGVNPMEDSTFRGYAKITRDVTEQKRRDHERETTLERTRADNVQKDAFFAVMSHELKHPLNLVQLNTELLLRIPEINASRPARRAAEAIQRSVQSQARIIEDLLDLSRVRTGKLKLNRGVVNLTATVQSIVDVLAPLAADVGVALQPLYDASQPLNIDADPVRIEQIVWNLVNNSIKFTPSGGTVTVGLCRDGEMARLDVRDTGDGIDPAFLPKIFDMFTQGQARLHGQRRDGLGIGLAIVHQLVLAHGGRIEAASEGAGRGALFTVWLAGATAQPEADAAGASAAQGQLANVRILVVDDSDEVLETFQALLEMEGAVVQAYDNGAAALAALGHAEFDLIISDIAMPGIDGYQLLRAVRERLPDTPAIALTGHSSKDDVERAMRAGFSTHLSKPVPMTALLETVSRILQWS</sequence>
<dbReference type="InterPro" id="IPR000700">
    <property type="entry name" value="PAS-assoc_C"/>
</dbReference>
<dbReference type="CDD" id="cd16434">
    <property type="entry name" value="CheB-CheR_fusion"/>
    <property type="match status" value="1"/>
</dbReference>
<feature type="coiled-coil region" evidence="9">
    <location>
        <begin position="669"/>
        <end position="756"/>
    </location>
</feature>
<dbReference type="PROSITE" id="PS50123">
    <property type="entry name" value="CHER"/>
    <property type="match status" value="1"/>
</dbReference>
<dbReference type="PANTHER" id="PTHR24422:SF27">
    <property type="entry name" value="PROTEIN-GLUTAMATE O-METHYLTRANSFERASE"/>
    <property type="match status" value="1"/>
</dbReference>
<feature type="active site" evidence="7">
    <location>
        <position position="29"/>
    </location>
</feature>
<dbReference type="PROSITE" id="PS50110">
    <property type="entry name" value="RESPONSE_REGULATORY"/>
    <property type="match status" value="1"/>
</dbReference>